<evidence type="ECO:0000313" key="3">
    <source>
        <dbReference type="Proteomes" id="UP000237797"/>
    </source>
</evidence>
<gene>
    <name evidence="2" type="ORF">CLV97_10667</name>
</gene>
<name>A0A2T0LGM7_9BACL</name>
<dbReference type="Proteomes" id="UP000237797">
    <property type="component" value="Unassembled WGS sequence"/>
</dbReference>
<sequence length="47" mass="5522">MENWSTFFFLAGFLLELLGVWLFLRKKEGFFEPIILGFLCFLVGFLA</sequence>
<dbReference type="AlphaFoldDB" id="A0A2T0LGM7"/>
<evidence type="ECO:0000256" key="1">
    <source>
        <dbReference type="SAM" id="Phobius"/>
    </source>
</evidence>
<keyword evidence="1" id="KW-1133">Transmembrane helix</keyword>
<evidence type="ECO:0008006" key="4">
    <source>
        <dbReference type="Google" id="ProtNLM"/>
    </source>
</evidence>
<comment type="caution">
    <text evidence="2">The sequence shown here is derived from an EMBL/GenBank/DDBJ whole genome shotgun (WGS) entry which is preliminary data.</text>
</comment>
<feature type="transmembrane region" description="Helical" evidence="1">
    <location>
        <begin position="6"/>
        <end position="24"/>
    </location>
</feature>
<accession>A0A2T0LGM7</accession>
<keyword evidence="3" id="KW-1185">Reference proteome</keyword>
<feature type="transmembrane region" description="Helical" evidence="1">
    <location>
        <begin position="29"/>
        <end position="46"/>
    </location>
</feature>
<keyword evidence="1" id="KW-0472">Membrane</keyword>
<keyword evidence="1" id="KW-0812">Transmembrane</keyword>
<evidence type="ECO:0000313" key="2">
    <source>
        <dbReference type="EMBL" id="PRX41457.1"/>
    </source>
</evidence>
<proteinExistence type="predicted"/>
<reference evidence="2 3" key="1">
    <citation type="submission" date="2018-03" db="EMBL/GenBank/DDBJ databases">
        <title>Genomic Encyclopedia of Archaeal and Bacterial Type Strains, Phase II (KMG-II): from individual species to whole genera.</title>
        <authorList>
            <person name="Goeker M."/>
        </authorList>
    </citation>
    <scope>NUCLEOTIDE SEQUENCE [LARGE SCALE GENOMIC DNA]</scope>
    <source>
        <strain evidence="2 3">DSM 44946</strain>
    </source>
</reference>
<dbReference type="EMBL" id="PVNE01000006">
    <property type="protein sequence ID" value="PRX41457.1"/>
    <property type="molecule type" value="Genomic_DNA"/>
</dbReference>
<organism evidence="2 3">
    <name type="scientific">Planifilum fimeticola</name>
    <dbReference type="NCBI Taxonomy" id="201975"/>
    <lineage>
        <taxon>Bacteria</taxon>
        <taxon>Bacillati</taxon>
        <taxon>Bacillota</taxon>
        <taxon>Bacilli</taxon>
        <taxon>Bacillales</taxon>
        <taxon>Thermoactinomycetaceae</taxon>
        <taxon>Planifilum</taxon>
    </lineage>
</organism>
<protein>
    <recommendedName>
        <fullName evidence="4">QacE family quaternary ammonium compound efflux SMR transporter</fullName>
    </recommendedName>
</protein>